<dbReference type="AlphaFoldDB" id="A0A9D1VMB1"/>
<organism evidence="2 3">
    <name type="scientific">Candidatus Blautia pullistercoris</name>
    <dbReference type="NCBI Taxonomy" id="2838499"/>
    <lineage>
        <taxon>Bacteria</taxon>
        <taxon>Bacillati</taxon>
        <taxon>Bacillota</taxon>
        <taxon>Clostridia</taxon>
        <taxon>Lachnospirales</taxon>
        <taxon>Lachnospiraceae</taxon>
        <taxon>Blautia</taxon>
    </lineage>
</organism>
<evidence type="ECO:0000256" key="1">
    <source>
        <dbReference type="SAM" id="MobiDB-lite"/>
    </source>
</evidence>
<sequence length="92" mass="10589">MIIQPDRESRNVNELFYEYEARRIAELNEIFGEVELTAAEKRTLIWLAGWEESTVANVISAVRKAMEAEAKRQELPPVRRTEKPPAGRKGSF</sequence>
<reference evidence="2" key="1">
    <citation type="journal article" date="2021" name="PeerJ">
        <title>Extensive microbial diversity within the chicken gut microbiome revealed by metagenomics and culture.</title>
        <authorList>
            <person name="Gilroy R."/>
            <person name="Ravi A."/>
            <person name="Getino M."/>
            <person name="Pursley I."/>
            <person name="Horton D.L."/>
            <person name="Alikhan N.F."/>
            <person name="Baker D."/>
            <person name="Gharbi K."/>
            <person name="Hall N."/>
            <person name="Watson M."/>
            <person name="Adriaenssens E.M."/>
            <person name="Foster-Nyarko E."/>
            <person name="Jarju S."/>
            <person name="Secka A."/>
            <person name="Antonio M."/>
            <person name="Oren A."/>
            <person name="Chaudhuri R.R."/>
            <person name="La Ragione R."/>
            <person name="Hildebrand F."/>
            <person name="Pallen M.J."/>
        </authorList>
    </citation>
    <scope>NUCLEOTIDE SEQUENCE</scope>
    <source>
        <strain evidence="2">ChiHjej12B11-1927</strain>
    </source>
</reference>
<gene>
    <name evidence="2" type="ORF">H9738_08330</name>
</gene>
<dbReference type="Proteomes" id="UP000824230">
    <property type="component" value="Unassembled WGS sequence"/>
</dbReference>
<feature type="compositionally biased region" description="Basic and acidic residues" evidence="1">
    <location>
        <begin position="70"/>
        <end position="85"/>
    </location>
</feature>
<proteinExistence type="predicted"/>
<accession>A0A9D1VMB1</accession>
<evidence type="ECO:0000313" key="2">
    <source>
        <dbReference type="EMBL" id="HIX37859.1"/>
    </source>
</evidence>
<evidence type="ECO:0000313" key="3">
    <source>
        <dbReference type="Proteomes" id="UP000824230"/>
    </source>
</evidence>
<feature type="region of interest" description="Disordered" evidence="1">
    <location>
        <begin position="70"/>
        <end position="92"/>
    </location>
</feature>
<comment type="caution">
    <text evidence="2">The sequence shown here is derived from an EMBL/GenBank/DDBJ whole genome shotgun (WGS) entry which is preliminary data.</text>
</comment>
<dbReference type="EMBL" id="DXFG01000166">
    <property type="protein sequence ID" value="HIX37859.1"/>
    <property type="molecule type" value="Genomic_DNA"/>
</dbReference>
<reference evidence="2" key="2">
    <citation type="submission" date="2021-04" db="EMBL/GenBank/DDBJ databases">
        <authorList>
            <person name="Gilroy R."/>
        </authorList>
    </citation>
    <scope>NUCLEOTIDE SEQUENCE</scope>
    <source>
        <strain evidence="2">ChiHjej12B11-1927</strain>
    </source>
</reference>
<protein>
    <submittedName>
        <fullName evidence="2">Uncharacterized protein</fullName>
    </submittedName>
</protein>
<name>A0A9D1VMB1_9FIRM</name>